<feature type="DNA-binding region" description="H-T-H motif" evidence="5">
    <location>
        <begin position="36"/>
        <end position="55"/>
    </location>
</feature>
<keyword evidence="8" id="KW-1185">Reference proteome</keyword>
<dbReference type="Gene3D" id="1.10.357.10">
    <property type="entry name" value="Tetracycline Repressor, domain 2"/>
    <property type="match status" value="1"/>
</dbReference>
<evidence type="ECO:0000256" key="5">
    <source>
        <dbReference type="PROSITE-ProRule" id="PRU00335"/>
    </source>
</evidence>
<keyword evidence="2" id="KW-0805">Transcription regulation</keyword>
<dbReference type="SUPFAM" id="SSF46689">
    <property type="entry name" value="Homeodomain-like"/>
    <property type="match status" value="1"/>
</dbReference>
<dbReference type="Pfam" id="PF02909">
    <property type="entry name" value="TetR_C_1"/>
    <property type="match status" value="1"/>
</dbReference>
<reference evidence="7 8" key="1">
    <citation type="journal article" date="2018" name="Int. J. Syst. Evol. Microbiol.">
        <title>Glycomyces paridis sp. nov., isolated from the medicinal plant Paris polyphylla.</title>
        <authorList>
            <person name="Fang X.M."/>
            <person name="Bai J.L."/>
            <person name="Su J."/>
            <person name="Zhao L.L."/>
            <person name="Liu H.Y."/>
            <person name="Ma B.P."/>
            <person name="Zhang Y.Q."/>
            <person name="Yu L.Y."/>
        </authorList>
    </citation>
    <scope>NUCLEOTIDE SEQUENCE [LARGE SCALE GENOMIC DNA]</scope>
    <source>
        <strain evidence="7 8">CPCC 204357</strain>
    </source>
</reference>
<dbReference type="InterPro" id="IPR003012">
    <property type="entry name" value="Tet_transcr_reg_TetR"/>
</dbReference>
<feature type="domain" description="HTH tetR-type" evidence="6">
    <location>
        <begin position="13"/>
        <end position="73"/>
    </location>
</feature>
<sequence>MTTEPDPTPRRTPLTKAAVLGAAVDMADRSGAGVPSMRNLADRLGVKAMALYHHFRNKEALTDGMTDLVFAEIELPADGADWHPAMRDRARSLREALRRHPWASALMDSRAQPGPATLRHHDAVIGCLRGGGFTVAGAAHAFALIDAYVYGFALQERSLPFETVDDLEGVAEGIMQSMADAHLPHLAEMFTELALKPGYDYGEEFEVGLDLILDGLARRRTDWR</sequence>
<evidence type="ECO:0000256" key="4">
    <source>
        <dbReference type="ARBA" id="ARBA00023163"/>
    </source>
</evidence>
<dbReference type="GO" id="GO:0000976">
    <property type="term" value="F:transcription cis-regulatory region binding"/>
    <property type="evidence" value="ECO:0007669"/>
    <property type="project" value="TreeGrafter"/>
</dbReference>
<dbReference type="PRINTS" id="PR00400">
    <property type="entry name" value="TETREPRESSOR"/>
</dbReference>
<dbReference type="InterPro" id="IPR036271">
    <property type="entry name" value="Tet_transcr_reg_TetR-rel_C_sf"/>
</dbReference>
<keyword evidence="1" id="KW-0678">Repressor</keyword>
<keyword evidence="3 5" id="KW-0238">DNA-binding</keyword>
<keyword evidence="4" id="KW-0804">Transcription</keyword>
<dbReference type="PROSITE" id="PS50977">
    <property type="entry name" value="HTH_TETR_2"/>
    <property type="match status" value="1"/>
</dbReference>
<comment type="caution">
    <text evidence="7">The sequence shown here is derived from an EMBL/GenBank/DDBJ whole genome shotgun (WGS) entry which is preliminary data.</text>
</comment>
<protein>
    <submittedName>
        <fullName evidence="7">TetR family transcriptional regulator</fullName>
    </submittedName>
</protein>
<evidence type="ECO:0000256" key="1">
    <source>
        <dbReference type="ARBA" id="ARBA00022491"/>
    </source>
</evidence>
<evidence type="ECO:0000313" key="8">
    <source>
        <dbReference type="Proteomes" id="UP000305792"/>
    </source>
</evidence>
<evidence type="ECO:0000259" key="6">
    <source>
        <dbReference type="PROSITE" id="PS50977"/>
    </source>
</evidence>
<dbReference type="OrthoDB" id="329481at2"/>
<dbReference type="InterPro" id="IPR009057">
    <property type="entry name" value="Homeodomain-like_sf"/>
</dbReference>
<dbReference type="Proteomes" id="UP000305792">
    <property type="component" value="Unassembled WGS sequence"/>
</dbReference>
<dbReference type="GO" id="GO:0003700">
    <property type="term" value="F:DNA-binding transcription factor activity"/>
    <property type="evidence" value="ECO:0007669"/>
    <property type="project" value="TreeGrafter"/>
</dbReference>
<organism evidence="7 8">
    <name type="scientific">Glycomyces paridis</name>
    <dbReference type="NCBI Taxonomy" id="2126555"/>
    <lineage>
        <taxon>Bacteria</taxon>
        <taxon>Bacillati</taxon>
        <taxon>Actinomycetota</taxon>
        <taxon>Actinomycetes</taxon>
        <taxon>Glycomycetales</taxon>
        <taxon>Glycomycetaceae</taxon>
        <taxon>Glycomyces</taxon>
    </lineage>
</organism>
<evidence type="ECO:0000313" key="7">
    <source>
        <dbReference type="EMBL" id="THV23551.1"/>
    </source>
</evidence>
<dbReference type="InterPro" id="IPR004111">
    <property type="entry name" value="Repressor_TetR_C"/>
</dbReference>
<dbReference type="EMBL" id="STGX01000021">
    <property type="protein sequence ID" value="THV23551.1"/>
    <property type="molecule type" value="Genomic_DNA"/>
</dbReference>
<dbReference type="PRINTS" id="PR00455">
    <property type="entry name" value="HTHTETR"/>
</dbReference>
<evidence type="ECO:0000256" key="3">
    <source>
        <dbReference type="ARBA" id="ARBA00023125"/>
    </source>
</evidence>
<dbReference type="PANTHER" id="PTHR30055:SF151">
    <property type="entry name" value="TRANSCRIPTIONAL REGULATORY PROTEIN"/>
    <property type="match status" value="1"/>
</dbReference>
<proteinExistence type="predicted"/>
<dbReference type="Gene3D" id="1.10.10.60">
    <property type="entry name" value="Homeodomain-like"/>
    <property type="match status" value="1"/>
</dbReference>
<dbReference type="InterPro" id="IPR001647">
    <property type="entry name" value="HTH_TetR"/>
</dbReference>
<dbReference type="PANTHER" id="PTHR30055">
    <property type="entry name" value="HTH-TYPE TRANSCRIPTIONAL REGULATOR RUTR"/>
    <property type="match status" value="1"/>
</dbReference>
<accession>A0A4S8P2M3</accession>
<dbReference type="Pfam" id="PF00440">
    <property type="entry name" value="TetR_N"/>
    <property type="match status" value="1"/>
</dbReference>
<evidence type="ECO:0000256" key="2">
    <source>
        <dbReference type="ARBA" id="ARBA00023015"/>
    </source>
</evidence>
<dbReference type="GO" id="GO:0045892">
    <property type="term" value="P:negative regulation of DNA-templated transcription"/>
    <property type="evidence" value="ECO:0007669"/>
    <property type="project" value="InterPro"/>
</dbReference>
<dbReference type="SUPFAM" id="SSF48498">
    <property type="entry name" value="Tetracyclin repressor-like, C-terminal domain"/>
    <property type="match status" value="1"/>
</dbReference>
<dbReference type="RefSeq" id="WP_136531924.1">
    <property type="nucleotide sequence ID" value="NZ_STGX01000021.1"/>
</dbReference>
<dbReference type="AlphaFoldDB" id="A0A4S8P2M3"/>
<gene>
    <name evidence="7" type="ORF">E9998_22395</name>
</gene>
<dbReference type="GO" id="GO:0046677">
    <property type="term" value="P:response to antibiotic"/>
    <property type="evidence" value="ECO:0007669"/>
    <property type="project" value="InterPro"/>
</dbReference>
<dbReference type="InterPro" id="IPR050109">
    <property type="entry name" value="HTH-type_TetR-like_transc_reg"/>
</dbReference>
<name>A0A4S8P2M3_9ACTN</name>